<feature type="compositionally biased region" description="Basic and acidic residues" evidence="2">
    <location>
        <begin position="349"/>
        <end position="365"/>
    </location>
</feature>
<dbReference type="RefSeq" id="XP_013008678.1">
    <property type="nucleotide sequence ID" value="XM_013153224.3"/>
</dbReference>
<proteinExistence type="inferred from homology"/>
<dbReference type="GO" id="GO:0005576">
    <property type="term" value="C:extracellular region"/>
    <property type="evidence" value="ECO:0007669"/>
    <property type="project" value="InterPro"/>
</dbReference>
<dbReference type="EMBL" id="AAKN02031222">
    <property type="status" value="NOT_ANNOTATED_CDS"/>
    <property type="molecule type" value="Genomic_DNA"/>
</dbReference>
<dbReference type="HOGENOM" id="CLU_046288_1_0_1"/>
<keyword evidence="3" id="KW-0472">Membrane</keyword>
<dbReference type="InParanoid" id="H0W1N4"/>
<dbReference type="PANTHER" id="PTHR14096">
    <property type="entry name" value="APOLIPOPROTEIN L"/>
    <property type="match status" value="1"/>
</dbReference>
<gene>
    <name evidence="4" type="primary">LOC100728428</name>
</gene>
<evidence type="ECO:0008006" key="6">
    <source>
        <dbReference type="Google" id="ProtNLM"/>
    </source>
</evidence>
<evidence type="ECO:0000313" key="5">
    <source>
        <dbReference type="Proteomes" id="UP000005447"/>
    </source>
</evidence>
<name>H0W1N4_CAVPO</name>
<dbReference type="PANTHER" id="PTHR14096:SF27">
    <property type="entry name" value="APOLIPOPROTEIN L2"/>
    <property type="match status" value="1"/>
</dbReference>
<reference evidence="4" key="3">
    <citation type="submission" date="2025-09" db="UniProtKB">
        <authorList>
            <consortium name="Ensembl"/>
        </authorList>
    </citation>
    <scope>IDENTIFICATION</scope>
    <source>
        <strain evidence="4">2N</strain>
    </source>
</reference>
<dbReference type="GO" id="GO:0016020">
    <property type="term" value="C:membrane"/>
    <property type="evidence" value="ECO:0007669"/>
    <property type="project" value="TreeGrafter"/>
</dbReference>
<dbReference type="GeneID" id="100728428"/>
<keyword evidence="5" id="KW-1185">Reference proteome</keyword>
<accession>H0W1N4</accession>
<sequence length="365" mass="39639">MASKPSPESHSFVEGVTEHILDTVSSEDLPQLLANVIWMILEKTTDLTREEAGAVHEALIKLEADSDEKIQMTKLFLNTFPPVKKKMQEHIAKLYALAARIDKVHKDCTITKVVARSSGALSGILTILGIALAPVTAGGSLVLSATGLGLGAAATVTGISASIVDHATKFLAKAKARHLLSSTVVTKNDVLRAVQKDTPKVRSATKKCVETFQSIKKNVCAFKMAKSNPRLLDNAYCFMKTEKISVQSGKQVQKVFGDTVLAMSKGARLTSAAIAGFFTLVEVFDLVKDSMHLHKGAKTKSAAELRQKAQVLEGKLEELTQNYESLHSFRLPKTPSPVNAELSAHGHFKHLDEDRKSSRGEKMVR</sequence>
<feature type="transmembrane region" description="Helical" evidence="3">
    <location>
        <begin position="113"/>
        <end position="135"/>
    </location>
</feature>
<evidence type="ECO:0000256" key="3">
    <source>
        <dbReference type="SAM" id="Phobius"/>
    </source>
</evidence>
<dbReference type="Ensembl" id="ENSCPOT00000010206.3">
    <property type="protein sequence ID" value="ENSCPOP00000016874.2"/>
    <property type="gene ID" value="ENSCPOG00000010115.4"/>
</dbReference>
<dbReference type="GO" id="GO:0006869">
    <property type="term" value="P:lipid transport"/>
    <property type="evidence" value="ECO:0007669"/>
    <property type="project" value="InterPro"/>
</dbReference>
<keyword evidence="3" id="KW-1133">Transmembrane helix</keyword>
<evidence type="ECO:0000256" key="2">
    <source>
        <dbReference type="SAM" id="MobiDB-lite"/>
    </source>
</evidence>
<dbReference type="Proteomes" id="UP000005447">
    <property type="component" value="Unassembled WGS sequence"/>
</dbReference>
<dbReference type="STRING" id="10141.ENSCPOP00000016874"/>
<dbReference type="GeneTree" id="ENSGT01030000234599"/>
<dbReference type="GO" id="GO:0008289">
    <property type="term" value="F:lipid binding"/>
    <property type="evidence" value="ECO:0007669"/>
    <property type="project" value="InterPro"/>
</dbReference>
<dbReference type="OMA" id="INIHAME"/>
<dbReference type="GO" id="GO:0042157">
    <property type="term" value="P:lipoprotein metabolic process"/>
    <property type="evidence" value="ECO:0007669"/>
    <property type="project" value="InterPro"/>
</dbReference>
<reference evidence="4" key="2">
    <citation type="submission" date="2025-08" db="UniProtKB">
        <authorList>
            <consortium name="Ensembl"/>
        </authorList>
    </citation>
    <scope>IDENTIFICATION</scope>
    <source>
        <strain evidence="4">2N</strain>
    </source>
</reference>
<dbReference type="EMBL" id="AAKN02031221">
    <property type="status" value="NOT_ANNOTATED_CDS"/>
    <property type="molecule type" value="Genomic_DNA"/>
</dbReference>
<evidence type="ECO:0000313" key="4">
    <source>
        <dbReference type="Ensembl" id="ENSCPOP00000016874.2"/>
    </source>
</evidence>
<protein>
    <recommendedName>
        <fullName evidence="6">Apolipoprotein L3-like</fullName>
    </recommendedName>
</protein>
<feature type="region of interest" description="Disordered" evidence="2">
    <location>
        <begin position="330"/>
        <end position="365"/>
    </location>
</feature>
<evidence type="ECO:0000256" key="1">
    <source>
        <dbReference type="ARBA" id="ARBA00010090"/>
    </source>
</evidence>
<dbReference type="Pfam" id="PF05461">
    <property type="entry name" value="ApoL"/>
    <property type="match status" value="1"/>
</dbReference>
<dbReference type="OrthoDB" id="6363454at2759"/>
<dbReference type="FunCoup" id="H0W1N4">
    <property type="interactions" value="38"/>
</dbReference>
<keyword evidence="3" id="KW-0812">Transmembrane</keyword>
<dbReference type="Bgee" id="ENSCPOG00000010115">
    <property type="expression patterns" value="Expressed in heart and 8 other cell types or tissues"/>
</dbReference>
<feature type="transmembrane region" description="Helical" evidence="3">
    <location>
        <begin position="141"/>
        <end position="164"/>
    </location>
</feature>
<reference evidence="5" key="1">
    <citation type="journal article" date="2011" name="Nature">
        <title>A high-resolution map of human evolutionary constraint using 29 mammals.</title>
        <authorList>
            <person name="Lindblad-Toh K."/>
            <person name="Garber M."/>
            <person name="Zuk O."/>
            <person name="Lin M.F."/>
            <person name="Parker B.J."/>
            <person name="Washietl S."/>
            <person name="Kheradpour P."/>
            <person name="Ernst J."/>
            <person name="Jordan G."/>
            <person name="Mauceli E."/>
            <person name="Ward L.D."/>
            <person name="Lowe C.B."/>
            <person name="Holloway A.K."/>
            <person name="Clamp M."/>
            <person name="Gnerre S."/>
            <person name="Alfoldi J."/>
            <person name="Beal K."/>
            <person name="Chang J."/>
            <person name="Clawson H."/>
            <person name="Cuff J."/>
            <person name="Di Palma F."/>
            <person name="Fitzgerald S."/>
            <person name="Flicek P."/>
            <person name="Guttman M."/>
            <person name="Hubisz M.J."/>
            <person name="Jaffe D.B."/>
            <person name="Jungreis I."/>
            <person name="Kent W.J."/>
            <person name="Kostka D."/>
            <person name="Lara M."/>
            <person name="Martins A.L."/>
            <person name="Massingham T."/>
            <person name="Moltke I."/>
            <person name="Raney B.J."/>
            <person name="Rasmussen M.D."/>
            <person name="Robinson J."/>
            <person name="Stark A."/>
            <person name="Vilella A.J."/>
            <person name="Wen J."/>
            <person name="Xie X."/>
            <person name="Zody M.C."/>
            <person name="Baldwin J."/>
            <person name="Bloom T."/>
            <person name="Chin C.W."/>
            <person name="Heiman D."/>
            <person name="Nicol R."/>
            <person name="Nusbaum C."/>
            <person name="Young S."/>
            <person name="Wilkinson J."/>
            <person name="Worley K.C."/>
            <person name="Kovar C.L."/>
            <person name="Muzny D.M."/>
            <person name="Gibbs R.A."/>
            <person name="Cree A."/>
            <person name="Dihn H.H."/>
            <person name="Fowler G."/>
            <person name="Jhangiani S."/>
            <person name="Joshi V."/>
            <person name="Lee S."/>
            <person name="Lewis L.R."/>
            <person name="Nazareth L.V."/>
            <person name="Okwuonu G."/>
            <person name="Santibanez J."/>
            <person name="Warren W.C."/>
            <person name="Mardis E.R."/>
            <person name="Weinstock G.M."/>
            <person name="Wilson R.K."/>
            <person name="Delehaunty K."/>
            <person name="Dooling D."/>
            <person name="Fronik C."/>
            <person name="Fulton L."/>
            <person name="Fulton B."/>
            <person name="Graves T."/>
            <person name="Minx P."/>
            <person name="Sodergren E."/>
            <person name="Birney E."/>
            <person name="Margulies E.H."/>
            <person name="Herrero J."/>
            <person name="Green E.D."/>
            <person name="Haussler D."/>
            <person name="Siepel A."/>
            <person name="Goldman N."/>
            <person name="Pollard K.S."/>
            <person name="Pedersen J.S."/>
            <person name="Lander E.S."/>
            <person name="Kellis M."/>
        </authorList>
    </citation>
    <scope>NUCLEOTIDE SEQUENCE [LARGE SCALE GENOMIC DNA]</scope>
    <source>
        <strain evidence="5">2N</strain>
    </source>
</reference>
<dbReference type="AlphaFoldDB" id="H0W1N4"/>
<comment type="similarity">
    <text evidence="1">Belongs to the apolipoprotein L family.</text>
</comment>
<dbReference type="InterPro" id="IPR008405">
    <property type="entry name" value="ApoL"/>
</dbReference>
<organism evidence="4 5">
    <name type="scientific">Cavia porcellus</name>
    <name type="common">Guinea pig</name>
    <dbReference type="NCBI Taxonomy" id="10141"/>
    <lineage>
        <taxon>Eukaryota</taxon>
        <taxon>Metazoa</taxon>
        <taxon>Chordata</taxon>
        <taxon>Craniata</taxon>
        <taxon>Vertebrata</taxon>
        <taxon>Euteleostomi</taxon>
        <taxon>Mammalia</taxon>
        <taxon>Eutheria</taxon>
        <taxon>Euarchontoglires</taxon>
        <taxon>Glires</taxon>
        <taxon>Rodentia</taxon>
        <taxon>Hystricomorpha</taxon>
        <taxon>Caviidae</taxon>
        <taxon>Cavia</taxon>
    </lineage>
</organism>
<dbReference type="VEuPathDB" id="HostDB:ENSCPOG00000010115"/>